<feature type="region of interest" description="Disordered" evidence="1">
    <location>
        <begin position="1"/>
        <end position="73"/>
    </location>
</feature>
<feature type="compositionally biased region" description="Low complexity" evidence="1">
    <location>
        <begin position="8"/>
        <end position="28"/>
    </location>
</feature>
<name>A6I257_RAT</name>
<reference evidence="2 3" key="1">
    <citation type="submission" date="2005-09" db="EMBL/GenBank/DDBJ databases">
        <authorList>
            <person name="Mural R.J."/>
            <person name="Li P.W."/>
            <person name="Adams M.D."/>
            <person name="Amanatides P.G."/>
            <person name="Baden-Tillson H."/>
            <person name="Barnstead M."/>
            <person name="Chin S.H."/>
            <person name="Dew I."/>
            <person name="Evans C.A."/>
            <person name="Ferriera S."/>
            <person name="Flanigan M."/>
            <person name="Fosler C."/>
            <person name="Glodek A."/>
            <person name="Gu Z."/>
            <person name="Holt R.A."/>
            <person name="Jennings D."/>
            <person name="Kraft C.L."/>
            <person name="Lu F."/>
            <person name="Nguyen T."/>
            <person name="Nusskern D.R."/>
            <person name="Pfannkoch C.M."/>
            <person name="Sitter C."/>
            <person name="Sutton G.G."/>
            <person name="Venter J.C."/>
            <person name="Wang Z."/>
            <person name="Woodage T."/>
            <person name="Zheng X.H."/>
            <person name="Zhong F."/>
        </authorList>
    </citation>
    <scope>NUCLEOTIDE SEQUENCE [LARGE SCALE GENOMIC DNA]</scope>
    <source>
        <strain>BN</strain>
        <strain evidence="3">Sprague-Dawley</strain>
    </source>
</reference>
<sequence>MADKTPGGSQKASSKSRSSDVHSSGSSDAHMDASGPSDSDMPSRTRPKSPRKHNYRNESGRESLCDSPHQNLSRPLLENKLKAFSIGKMSTAKRTLSKKEQEELKKKEDEKAAAEIYEEFLA</sequence>
<gene>
    <name evidence="2" type="ORF">rCG_25679</name>
</gene>
<evidence type="ECO:0000313" key="3">
    <source>
        <dbReference type="Proteomes" id="UP000234681"/>
    </source>
</evidence>
<feature type="non-terminal residue" evidence="2">
    <location>
        <position position="1"/>
    </location>
</feature>
<proteinExistence type="predicted"/>
<evidence type="ECO:0000313" key="2">
    <source>
        <dbReference type="EMBL" id="EDL77520.1"/>
    </source>
</evidence>
<protein>
    <submittedName>
        <fullName evidence="2">RCG25679, isoform CRA_a</fullName>
    </submittedName>
</protein>
<dbReference type="Proteomes" id="UP000234681">
    <property type="component" value="Chromosome 8"/>
</dbReference>
<dbReference type="EMBL" id="CH473954">
    <property type="protein sequence ID" value="EDL77520.1"/>
    <property type="molecule type" value="Genomic_DNA"/>
</dbReference>
<dbReference type="AlphaFoldDB" id="A6I257"/>
<accession>A6I257</accession>
<feature type="compositionally biased region" description="Basic and acidic residues" evidence="1">
    <location>
        <begin position="55"/>
        <end position="64"/>
    </location>
</feature>
<feature type="compositionally biased region" description="Basic residues" evidence="1">
    <location>
        <begin position="45"/>
        <end position="54"/>
    </location>
</feature>
<evidence type="ECO:0000256" key="1">
    <source>
        <dbReference type="SAM" id="MobiDB-lite"/>
    </source>
</evidence>
<organism evidence="2 3">
    <name type="scientific">Rattus norvegicus</name>
    <name type="common">Rat</name>
    <dbReference type="NCBI Taxonomy" id="10116"/>
    <lineage>
        <taxon>Eukaryota</taxon>
        <taxon>Metazoa</taxon>
        <taxon>Chordata</taxon>
        <taxon>Craniata</taxon>
        <taxon>Vertebrata</taxon>
        <taxon>Euteleostomi</taxon>
        <taxon>Mammalia</taxon>
        <taxon>Eutheria</taxon>
        <taxon>Euarchontoglires</taxon>
        <taxon>Glires</taxon>
        <taxon>Rodentia</taxon>
        <taxon>Myomorpha</taxon>
        <taxon>Muroidea</taxon>
        <taxon>Muridae</taxon>
        <taxon>Murinae</taxon>
        <taxon>Rattus</taxon>
    </lineage>
</organism>